<gene>
    <name evidence="1" type="ORF">DPX39_010022800</name>
</gene>
<sequence length="15" mass="1868">MLYHFFLFSSNCQQC</sequence>
<name>A0A3L6LHR1_9TRYP</name>
<evidence type="ECO:0000313" key="2">
    <source>
        <dbReference type="Proteomes" id="UP000266743"/>
    </source>
</evidence>
<dbReference type="EMBL" id="QSBY01000001">
    <property type="protein sequence ID" value="RHW74210.1"/>
    <property type="molecule type" value="Genomic_DNA"/>
</dbReference>
<protein>
    <submittedName>
        <fullName evidence="1">Uncharacterized protein</fullName>
    </submittedName>
</protein>
<dbReference type="Proteomes" id="UP000266743">
    <property type="component" value="Chromosome 1"/>
</dbReference>
<reference evidence="1 2" key="1">
    <citation type="submission" date="2018-09" db="EMBL/GenBank/DDBJ databases">
        <title>whole genome sequence of T. equiperdum IVM-t1 strain.</title>
        <authorList>
            <person name="Suganuma K."/>
        </authorList>
    </citation>
    <scope>NUCLEOTIDE SEQUENCE [LARGE SCALE GENOMIC DNA]</scope>
    <source>
        <strain evidence="1 2">IVM-t1</strain>
    </source>
</reference>
<proteinExistence type="predicted"/>
<comment type="caution">
    <text evidence="1">The sequence shown here is derived from an EMBL/GenBank/DDBJ whole genome shotgun (WGS) entry which is preliminary data.</text>
</comment>
<evidence type="ECO:0000313" key="1">
    <source>
        <dbReference type="EMBL" id="RHW74210.1"/>
    </source>
</evidence>
<accession>A0A3L6LHR1</accession>
<organism evidence="1 2">
    <name type="scientific">Trypanosoma brucei equiperdum</name>
    <dbReference type="NCBI Taxonomy" id="630700"/>
    <lineage>
        <taxon>Eukaryota</taxon>
        <taxon>Discoba</taxon>
        <taxon>Euglenozoa</taxon>
        <taxon>Kinetoplastea</taxon>
        <taxon>Metakinetoplastina</taxon>
        <taxon>Trypanosomatida</taxon>
        <taxon>Trypanosomatidae</taxon>
        <taxon>Trypanosoma</taxon>
    </lineage>
</organism>